<evidence type="ECO:0000313" key="3">
    <source>
        <dbReference type="EMBL" id="MFD2731843.1"/>
    </source>
</evidence>
<dbReference type="EMBL" id="JBHULV010000028">
    <property type="protein sequence ID" value="MFD2731843.1"/>
    <property type="molecule type" value="Genomic_DNA"/>
</dbReference>
<evidence type="ECO:0000259" key="2">
    <source>
        <dbReference type="Pfam" id="PF08327"/>
    </source>
</evidence>
<evidence type="ECO:0000256" key="1">
    <source>
        <dbReference type="ARBA" id="ARBA00006817"/>
    </source>
</evidence>
<dbReference type="InterPro" id="IPR013538">
    <property type="entry name" value="ASHA1/2-like_C"/>
</dbReference>
<keyword evidence="4" id="KW-1185">Reference proteome</keyword>
<dbReference type="CDD" id="cd08897">
    <property type="entry name" value="SRPBCC_CalC_Aha1-like_4"/>
    <property type="match status" value="1"/>
</dbReference>
<evidence type="ECO:0000313" key="4">
    <source>
        <dbReference type="Proteomes" id="UP001597546"/>
    </source>
</evidence>
<sequence length="134" mass="15477">MITVETIVSNQLNKVWDAWTNPEHIIKWNFASNDWHCPKAENDLRKDGKFSYTMAAKDGSFSFDFWGTHTNIEESKLIETILGDGRKMKVTFTEENGGVKVIEDFEPENENPIDLQKTGWQAILNNFKKHVESL</sequence>
<organism evidence="3 4">
    <name type="scientific">Pedobacter alpinus</name>
    <dbReference type="NCBI Taxonomy" id="1590643"/>
    <lineage>
        <taxon>Bacteria</taxon>
        <taxon>Pseudomonadati</taxon>
        <taxon>Bacteroidota</taxon>
        <taxon>Sphingobacteriia</taxon>
        <taxon>Sphingobacteriales</taxon>
        <taxon>Sphingobacteriaceae</taxon>
        <taxon>Pedobacter</taxon>
    </lineage>
</organism>
<dbReference type="SUPFAM" id="SSF55961">
    <property type="entry name" value="Bet v1-like"/>
    <property type="match status" value="1"/>
</dbReference>
<comment type="caution">
    <text evidence="3">The sequence shown here is derived from an EMBL/GenBank/DDBJ whole genome shotgun (WGS) entry which is preliminary data.</text>
</comment>
<comment type="similarity">
    <text evidence="1">Belongs to the AHA1 family.</text>
</comment>
<dbReference type="RefSeq" id="WP_379043404.1">
    <property type="nucleotide sequence ID" value="NZ_JBHSKW010000032.1"/>
</dbReference>
<protein>
    <submittedName>
        <fullName evidence="3">SRPBCC family protein</fullName>
    </submittedName>
</protein>
<gene>
    <name evidence="3" type="ORF">ACFSSE_08995</name>
</gene>
<dbReference type="Pfam" id="PF08327">
    <property type="entry name" value="AHSA1"/>
    <property type="match status" value="1"/>
</dbReference>
<reference evidence="4" key="1">
    <citation type="journal article" date="2019" name="Int. J. Syst. Evol. Microbiol.">
        <title>The Global Catalogue of Microorganisms (GCM) 10K type strain sequencing project: providing services to taxonomists for standard genome sequencing and annotation.</title>
        <authorList>
            <consortium name="The Broad Institute Genomics Platform"/>
            <consortium name="The Broad Institute Genome Sequencing Center for Infectious Disease"/>
            <person name="Wu L."/>
            <person name="Ma J."/>
        </authorList>
    </citation>
    <scope>NUCLEOTIDE SEQUENCE [LARGE SCALE GENOMIC DNA]</scope>
    <source>
        <strain evidence="4">KCTC 42456</strain>
    </source>
</reference>
<dbReference type="Proteomes" id="UP001597546">
    <property type="component" value="Unassembled WGS sequence"/>
</dbReference>
<feature type="domain" description="Activator of Hsp90 ATPase homologue 1/2-like C-terminal" evidence="2">
    <location>
        <begin position="13"/>
        <end position="132"/>
    </location>
</feature>
<accession>A0ABW5TSP5</accession>
<dbReference type="Gene3D" id="3.30.530.20">
    <property type="match status" value="1"/>
</dbReference>
<dbReference type="InterPro" id="IPR023393">
    <property type="entry name" value="START-like_dom_sf"/>
</dbReference>
<name>A0ABW5TSP5_9SPHI</name>
<proteinExistence type="inferred from homology"/>